<gene>
    <name evidence="6" type="ORF">WJX72_005818</name>
</gene>
<keyword evidence="1" id="KW-0805">Transcription regulation</keyword>
<feature type="compositionally biased region" description="Basic residues" evidence="4">
    <location>
        <begin position="255"/>
        <end position="274"/>
    </location>
</feature>
<feature type="region of interest" description="Disordered" evidence="4">
    <location>
        <begin position="243"/>
        <end position="343"/>
    </location>
</feature>
<dbReference type="InterPro" id="IPR006447">
    <property type="entry name" value="Myb_dom_plants"/>
</dbReference>
<feature type="compositionally biased region" description="Acidic residues" evidence="4">
    <location>
        <begin position="164"/>
        <end position="179"/>
    </location>
</feature>
<dbReference type="FunFam" id="1.10.10.60:FF:000002">
    <property type="entry name" value="Myb family transcription factor"/>
    <property type="match status" value="1"/>
</dbReference>
<reference evidence="6 7" key="1">
    <citation type="journal article" date="2024" name="Nat. Commun.">
        <title>Phylogenomics reveals the evolutionary origins of lichenization in chlorophyte algae.</title>
        <authorList>
            <person name="Puginier C."/>
            <person name="Libourel C."/>
            <person name="Otte J."/>
            <person name="Skaloud P."/>
            <person name="Haon M."/>
            <person name="Grisel S."/>
            <person name="Petersen M."/>
            <person name="Berrin J.G."/>
            <person name="Delaux P.M."/>
            <person name="Dal Grande F."/>
            <person name="Keller J."/>
        </authorList>
    </citation>
    <scope>NUCLEOTIDE SEQUENCE [LARGE SCALE GENOMIC DNA]</scope>
    <source>
        <strain evidence="6 7">SAG 2043</strain>
    </source>
</reference>
<evidence type="ECO:0000313" key="7">
    <source>
        <dbReference type="Proteomes" id="UP001489004"/>
    </source>
</evidence>
<dbReference type="EMBL" id="JALJOR010000003">
    <property type="protein sequence ID" value="KAK9820073.1"/>
    <property type="molecule type" value="Genomic_DNA"/>
</dbReference>
<dbReference type="Proteomes" id="UP001489004">
    <property type="component" value="Unassembled WGS sequence"/>
</dbReference>
<name>A0AAW1QF55_9CHLO</name>
<organism evidence="6 7">
    <name type="scientific">[Myrmecia] bisecta</name>
    <dbReference type="NCBI Taxonomy" id="41462"/>
    <lineage>
        <taxon>Eukaryota</taxon>
        <taxon>Viridiplantae</taxon>
        <taxon>Chlorophyta</taxon>
        <taxon>core chlorophytes</taxon>
        <taxon>Trebouxiophyceae</taxon>
        <taxon>Trebouxiales</taxon>
        <taxon>Trebouxiaceae</taxon>
        <taxon>Myrmecia</taxon>
    </lineage>
</organism>
<keyword evidence="3" id="KW-0539">Nucleus</keyword>
<dbReference type="GO" id="GO:0003677">
    <property type="term" value="F:DNA binding"/>
    <property type="evidence" value="ECO:0007669"/>
    <property type="project" value="InterPro"/>
</dbReference>
<feature type="compositionally biased region" description="Polar residues" evidence="4">
    <location>
        <begin position="1"/>
        <end position="17"/>
    </location>
</feature>
<keyword evidence="7" id="KW-1185">Reference proteome</keyword>
<dbReference type="Pfam" id="PF14379">
    <property type="entry name" value="Myb_CC_LHEQLE"/>
    <property type="match status" value="1"/>
</dbReference>
<dbReference type="InterPro" id="IPR009057">
    <property type="entry name" value="Homeodomain-like_sf"/>
</dbReference>
<comment type="caution">
    <text evidence="6">The sequence shown here is derived from an EMBL/GenBank/DDBJ whole genome shotgun (WGS) entry which is preliminary data.</text>
</comment>
<feature type="compositionally biased region" description="Low complexity" evidence="4">
    <location>
        <begin position="27"/>
        <end position="43"/>
    </location>
</feature>
<dbReference type="Pfam" id="PF00249">
    <property type="entry name" value="Myb_DNA-binding"/>
    <property type="match status" value="1"/>
</dbReference>
<sequence>MQSGQLFNWMNQFQTGSAEGPQRLSNDQPAHQPQPAHPSQDQANEAQRPLQGHSAFSHDFRGAGTASGALTDLDAAGILDVDLPEPSDLDNLQYAGPNAALLSNAEAEQLGEQLLRGQLYGVEDSQAGGGSPVLQSQTSGVQRSNPHSQRQQQRLQRRQQQEQQEQEEQAEQQAQEDEGQEKKRLRWTPELHAKFVVAVNKLKGPDKATPKGIRQLMNVEGLTIFHIKSHLQKYRLNIRLPSEEGGFESGAGQGRARRRSTSRRIRSKRARRSRAAADDDDDEEESEPEEDESDRDAEEQEQEQRRQHASLARGAGRLEDVAGLGRTDSGGLQGRHGSGQLLDTDARHASLREAMLKQMEMQRALHEQLQSQRRLQLSMEAHNRYINSLFAREGLQPPPQYPQAASQFQLQASSPFLLPPHPGSPGMLLDADLQPAAPWEGCQARLGGSAMQLQANLGAYAAQEASHKLHRLGSSSLQALPDEMGGYQMQDQAKLRRRDRRRQS</sequence>
<evidence type="ECO:0000256" key="3">
    <source>
        <dbReference type="ARBA" id="ARBA00023242"/>
    </source>
</evidence>
<dbReference type="InterPro" id="IPR046955">
    <property type="entry name" value="PHR1-like"/>
</dbReference>
<dbReference type="InterPro" id="IPR001005">
    <property type="entry name" value="SANT/Myb"/>
</dbReference>
<dbReference type="PANTHER" id="PTHR31499">
    <property type="entry name" value="MYB FAMILY TRANSCRIPTION FACTOR PHL11"/>
    <property type="match status" value="1"/>
</dbReference>
<dbReference type="PROSITE" id="PS51294">
    <property type="entry name" value="HTH_MYB"/>
    <property type="match status" value="1"/>
</dbReference>
<dbReference type="GO" id="GO:0003700">
    <property type="term" value="F:DNA-binding transcription factor activity"/>
    <property type="evidence" value="ECO:0007669"/>
    <property type="project" value="InterPro"/>
</dbReference>
<feature type="compositionally biased region" description="Polar residues" evidence="4">
    <location>
        <begin position="133"/>
        <end position="148"/>
    </location>
</feature>
<feature type="compositionally biased region" description="Acidic residues" evidence="4">
    <location>
        <begin position="278"/>
        <end position="301"/>
    </location>
</feature>
<feature type="region of interest" description="Disordered" evidence="4">
    <location>
        <begin position="123"/>
        <end position="186"/>
    </location>
</feature>
<proteinExistence type="predicted"/>
<keyword evidence="2" id="KW-0804">Transcription</keyword>
<evidence type="ECO:0000256" key="4">
    <source>
        <dbReference type="SAM" id="MobiDB-lite"/>
    </source>
</evidence>
<feature type="region of interest" description="Disordered" evidence="4">
    <location>
        <begin position="472"/>
        <end position="504"/>
    </location>
</feature>
<feature type="domain" description="HTH myb-type" evidence="5">
    <location>
        <begin position="179"/>
        <end position="239"/>
    </location>
</feature>
<dbReference type="InterPro" id="IPR025756">
    <property type="entry name" value="Myb_CC_LHEQLE"/>
</dbReference>
<dbReference type="NCBIfam" id="TIGR01557">
    <property type="entry name" value="myb_SHAQKYF"/>
    <property type="match status" value="1"/>
</dbReference>
<evidence type="ECO:0000256" key="1">
    <source>
        <dbReference type="ARBA" id="ARBA00023015"/>
    </source>
</evidence>
<dbReference type="SUPFAM" id="SSF46689">
    <property type="entry name" value="Homeodomain-like"/>
    <property type="match status" value="1"/>
</dbReference>
<evidence type="ECO:0000256" key="2">
    <source>
        <dbReference type="ARBA" id="ARBA00023163"/>
    </source>
</evidence>
<dbReference type="PANTHER" id="PTHR31499:SF79">
    <property type="entry name" value="HTH MYB-TYPE DOMAIN-CONTAINING PROTEIN"/>
    <property type="match status" value="1"/>
</dbReference>
<protein>
    <recommendedName>
        <fullName evidence="5">HTH myb-type domain-containing protein</fullName>
    </recommendedName>
</protein>
<accession>A0AAW1QF55</accession>
<dbReference type="Gene3D" id="1.10.10.60">
    <property type="entry name" value="Homeodomain-like"/>
    <property type="match status" value="1"/>
</dbReference>
<dbReference type="InterPro" id="IPR017930">
    <property type="entry name" value="Myb_dom"/>
</dbReference>
<evidence type="ECO:0000259" key="5">
    <source>
        <dbReference type="PROSITE" id="PS51294"/>
    </source>
</evidence>
<dbReference type="AlphaFoldDB" id="A0AAW1QF55"/>
<feature type="region of interest" description="Disordered" evidence="4">
    <location>
        <begin position="1"/>
        <end position="67"/>
    </location>
</feature>
<evidence type="ECO:0000313" key="6">
    <source>
        <dbReference type="EMBL" id="KAK9820073.1"/>
    </source>
</evidence>
<feature type="compositionally biased region" description="Basic residues" evidence="4">
    <location>
        <begin position="495"/>
        <end position="504"/>
    </location>
</feature>